<sequence>MANRSLGSGKYYIGDVHIPPFRPPPWSSLDTGLRNRLNDVEKAIAAKGETNPLAAIEKIHDPKREDIKSRVEELQHPLSPYLSYMDGGVRKSRTSSTEVAIAQHIAKLKSEGLLNAMNVVIEALPVHAKGIRVTQVGTNTDKFGNRGIYPPPHRVPALIDELDRTIRDCEAEAPLWASILAFSGVNAIHPFEDGNGRTARILFNAFMLKRVRGCFYLPIIEIWEISKGGLLIKLRDALHNNNWSDLAEHFCRSYEIMMDG</sequence>
<keyword evidence="2" id="KW-0547">Nucleotide-binding</keyword>
<accession>A0A397PBA7</accession>
<comment type="caution">
    <text evidence="4">The sequence shown here is derived from an EMBL/GenBank/DDBJ whole genome shotgun (WGS) entry which is preliminary data.</text>
</comment>
<dbReference type="InterPro" id="IPR003812">
    <property type="entry name" value="Fido"/>
</dbReference>
<dbReference type="GO" id="GO:0005524">
    <property type="term" value="F:ATP binding"/>
    <property type="evidence" value="ECO:0007669"/>
    <property type="project" value="UniProtKB-KW"/>
</dbReference>
<evidence type="ECO:0000313" key="5">
    <source>
        <dbReference type="Proteomes" id="UP000266568"/>
    </source>
</evidence>
<dbReference type="PROSITE" id="PS51459">
    <property type="entry name" value="FIDO"/>
    <property type="match status" value="1"/>
</dbReference>
<evidence type="ECO:0000313" key="4">
    <source>
        <dbReference type="EMBL" id="RIA45683.1"/>
    </source>
</evidence>
<dbReference type="SUPFAM" id="SSF140931">
    <property type="entry name" value="Fic-like"/>
    <property type="match status" value="1"/>
</dbReference>
<keyword evidence="2" id="KW-0067">ATP-binding</keyword>
<dbReference type="PANTHER" id="PTHR13504">
    <property type="entry name" value="FIDO DOMAIN-CONTAINING PROTEIN DDB_G0283145"/>
    <property type="match status" value="1"/>
</dbReference>
<dbReference type="Proteomes" id="UP000266568">
    <property type="component" value="Unassembled WGS sequence"/>
</dbReference>
<dbReference type="Pfam" id="PF02661">
    <property type="entry name" value="Fic"/>
    <property type="match status" value="1"/>
</dbReference>
<keyword evidence="5" id="KW-1185">Reference proteome</keyword>
<protein>
    <submittedName>
        <fullName evidence="4">Fic/DOC family protein</fullName>
    </submittedName>
</protein>
<evidence type="ECO:0000256" key="2">
    <source>
        <dbReference type="PIRSR" id="PIRSR640198-2"/>
    </source>
</evidence>
<proteinExistence type="predicted"/>
<dbReference type="PANTHER" id="PTHR13504:SF38">
    <property type="entry name" value="FIDO DOMAIN-CONTAINING PROTEIN"/>
    <property type="match status" value="1"/>
</dbReference>
<dbReference type="InterPro" id="IPR036597">
    <property type="entry name" value="Fido-like_dom_sf"/>
</dbReference>
<dbReference type="InterPro" id="IPR040198">
    <property type="entry name" value="Fido_containing"/>
</dbReference>
<feature type="domain" description="Fido" evidence="3">
    <location>
        <begin position="108"/>
        <end position="252"/>
    </location>
</feature>
<organism evidence="4 5">
    <name type="scientific">Hephaestia caeni</name>
    <dbReference type="NCBI Taxonomy" id="645617"/>
    <lineage>
        <taxon>Bacteria</taxon>
        <taxon>Pseudomonadati</taxon>
        <taxon>Pseudomonadota</taxon>
        <taxon>Alphaproteobacteria</taxon>
        <taxon>Sphingomonadales</taxon>
        <taxon>Sphingomonadaceae</taxon>
        <taxon>Hephaestia</taxon>
    </lineage>
</organism>
<evidence type="ECO:0000259" key="3">
    <source>
        <dbReference type="PROSITE" id="PS51459"/>
    </source>
</evidence>
<feature type="active site" evidence="1">
    <location>
        <position position="189"/>
    </location>
</feature>
<reference evidence="4 5" key="1">
    <citation type="submission" date="2018-08" db="EMBL/GenBank/DDBJ databases">
        <title>Genomic Encyclopedia of Type Strains, Phase IV (KMG-IV): sequencing the most valuable type-strain genomes for metagenomic binning, comparative biology and taxonomic classification.</title>
        <authorList>
            <person name="Goeker M."/>
        </authorList>
    </citation>
    <scope>NUCLEOTIDE SEQUENCE [LARGE SCALE GENOMIC DNA]</scope>
    <source>
        <strain evidence="4 5">DSM 25527</strain>
    </source>
</reference>
<dbReference type="AlphaFoldDB" id="A0A397PBA7"/>
<feature type="binding site" evidence="2">
    <location>
        <begin position="193"/>
        <end position="200"/>
    </location>
    <ligand>
        <name>ATP</name>
        <dbReference type="ChEBI" id="CHEBI:30616"/>
    </ligand>
</feature>
<gene>
    <name evidence="4" type="ORF">DFR49_0206</name>
</gene>
<dbReference type="EMBL" id="QXDC01000002">
    <property type="protein sequence ID" value="RIA45683.1"/>
    <property type="molecule type" value="Genomic_DNA"/>
</dbReference>
<dbReference type="Gene3D" id="1.10.3290.10">
    <property type="entry name" value="Fido-like domain"/>
    <property type="match status" value="1"/>
</dbReference>
<evidence type="ECO:0000256" key="1">
    <source>
        <dbReference type="PIRSR" id="PIRSR640198-1"/>
    </source>
</evidence>
<name>A0A397PBA7_9SPHN</name>